<dbReference type="GO" id="GO:0003987">
    <property type="term" value="F:acetate-CoA ligase activity"/>
    <property type="evidence" value="ECO:0007669"/>
    <property type="project" value="TreeGrafter"/>
</dbReference>
<accession>X0VKH4</accession>
<reference evidence="2" key="1">
    <citation type="journal article" date="2014" name="Front. Microbiol.">
        <title>High frequency of phylogenetically diverse reductive dehalogenase-homologous genes in deep subseafloor sedimentary metagenomes.</title>
        <authorList>
            <person name="Kawai M."/>
            <person name="Futagami T."/>
            <person name="Toyoda A."/>
            <person name="Takaki Y."/>
            <person name="Nishi S."/>
            <person name="Hori S."/>
            <person name="Arai W."/>
            <person name="Tsubouchi T."/>
            <person name="Morono Y."/>
            <person name="Uchiyama I."/>
            <person name="Ito T."/>
            <person name="Fujiyama A."/>
            <person name="Inagaki F."/>
            <person name="Takami H."/>
        </authorList>
    </citation>
    <scope>NUCLEOTIDE SEQUENCE</scope>
    <source>
        <strain evidence="2">Expedition CK06-06</strain>
    </source>
</reference>
<dbReference type="InterPro" id="IPR000873">
    <property type="entry name" value="AMP-dep_synth/lig_dom"/>
</dbReference>
<comment type="caution">
    <text evidence="2">The sequence shown here is derived from an EMBL/GenBank/DDBJ whole genome shotgun (WGS) entry which is preliminary data.</text>
</comment>
<feature type="non-terminal residue" evidence="2">
    <location>
        <position position="259"/>
    </location>
</feature>
<dbReference type="PANTHER" id="PTHR24095:SF14">
    <property type="entry name" value="ACETYL-COENZYME A SYNTHETASE 1"/>
    <property type="match status" value="1"/>
</dbReference>
<organism evidence="2">
    <name type="scientific">marine sediment metagenome</name>
    <dbReference type="NCBI Taxonomy" id="412755"/>
    <lineage>
        <taxon>unclassified sequences</taxon>
        <taxon>metagenomes</taxon>
        <taxon>ecological metagenomes</taxon>
    </lineage>
</organism>
<dbReference type="EMBL" id="BARS01034131">
    <property type="protein sequence ID" value="GAG18770.1"/>
    <property type="molecule type" value="Genomic_DNA"/>
</dbReference>
<evidence type="ECO:0000313" key="2">
    <source>
        <dbReference type="EMBL" id="GAG18770.1"/>
    </source>
</evidence>
<sequence>SGTTGRPKGAIISHAGALLQSSKEIHFNMDLKPGDVLMWITDIGWMMGPWQIIGAQNLGGTHVIFEGAINYPAPDRVWSMVEEFGVTHLGGSATAYRMLKSLGDEWVKAHDLGSLRVTGNTGEPIDPDTWTWLMEVVGEGRCPLINLSGGTEIFGCFLLPLPIMPLKSTTLGGPGLGMAIDVFDDDGEPVRDRVGYLVCKKPAPSMTRGFWNEPERYVETYWSRWPGVWFHGDWASVDGDGYWFLHGRTDDVIKVAGKR</sequence>
<dbReference type="AlphaFoldDB" id="X0VKH4"/>
<gene>
    <name evidence="2" type="ORF">S01H1_52775</name>
</gene>
<dbReference type="InterPro" id="IPR042099">
    <property type="entry name" value="ANL_N_sf"/>
</dbReference>
<dbReference type="SUPFAM" id="SSF56801">
    <property type="entry name" value="Acetyl-CoA synthetase-like"/>
    <property type="match status" value="1"/>
</dbReference>
<dbReference type="GO" id="GO:0006085">
    <property type="term" value="P:acetyl-CoA biosynthetic process"/>
    <property type="evidence" value="ECO:0007669"/>
    <property type="project" value="TreeGrafter"/>
</dbReference>
<name>X0VKH4_9ZZZZ</name>
<feature type="domain" description="AMP-dependent synthetase/ligase" evidence="1">
    <location>
        <begin position="1"/>
        <end position="211"/>
    </location>
</feature>
<dbReference type="Pfam" id="PF00501">
    <property type="entry name" value="AMP-binding"/>
    <property type="match status" value="1"/>
</dbReference>
<evidence type="ECO:0000259" key="1">
    <source>
        <dbReference type="Pfam" id="PF00501"/>
    </source>
</evidence>
<proteinExistence type="predicted"/>
<protein>
    <recommendedName>
        <fullName evidence="1">AMP-dependent synthetase/ligase domain-containing protein</fullName>
    </recommendedName>
</protein>
<dbReference type="Gene3D" id="3.40.50.12780">
    <property type="entry name" value="N-terminal domain of ligase-like"/>
    <property type="match status" value="1"/>
</dbReference>
<feature type="non-terminal residue" evidence="2">
    <location>
        <position position="1"/>
    </location>
</feature>
<dbReference type="PANTHER" id="PTHR24095">
    <property type="entry name" value="ACETYL-COENZYME A SYNTHETASE"/>
    <property type="match status" value="1"/>
</dbReference>